<organism evidence="2 3">
    <name type="scientific">Aspergillus kawachii</name>
    <name type="common">White koji mold</name>
    <name type="synonym">Aspergillus awamori var. kawachi</name>
    <dbReference type="NCBI Taxonomy" id="1069201"/>
    <lineage>
        <taxon>Eukaryota</taxon>
        <taxon>Fungi</taxon>
        <taxon>Dikarya</taxon>
        <taxon>Ascomycota</taxon>
        <taxon>Pezizomycotina</taxon>
        <taxon>Eurotiomycetes</taxon>
        <taxon>Eurotiomycetidae</taxon>
        <taxon>Eurotiales</taxon>
        <taxon>Aspergillaceae</taxon>
        <taxon>Aspergillus</taxon>
        <taxon>Aspergillus subgen. Circumdati</taxon>
    </lineage>
</organism>
<feature type="compositionally biased region" description="Basic and acidic residues" evidence="1">
    <location>
        <begin position="49"/>
        <end position="63"/>
    </location>
</feature>
<reference evidence="2" key="2">
    <citation type="submission" date="2021-02" db="EMBL/GenBank/DDBJ databases">
        <title>Aspergillus luchuensis mut. kawachii IFO 4304 genome sequence.</title>
        <authorList>
            <person name="Mori K."/>
            <person name="Kadooka C."/>
            <person name="Goto M."/>
            <person name="Futagami T."/>
        </authorList>
    </citation>
    <scope>NUCLEOTIDE SEQUENCE</scope>
    <source>
        <strain evidence="2">IFO 4308</strain>
    </source>
</reference>
<accession>A0A7R7WBV1</accession>
<dbReference type="GeneID" id="64961409"/>
<feature type="region of interest" description="Disordered" evidence="1">
    <location>
        <begin position="41"/>
        <end position="69"/>
    </location>
</feature>
<feature type="region of interest" description="Disordered" evidence="1">
    <location>
        <begin position="1"/>
        <end position="28"/>
    </location>
</feature>
<dbReference type="Proteomes" id="UP000661280">
    <property type="component" value="Chromosome 5"/>
</dbReference>
<dbReference type="RefSeq" id="XP_041543850.1">
    <property type="nucleotide sequence ID" value="XM_041690247.1"/>
</dbReference>
<proteinExistence type="predicted"/>
<dbReference type="AlphaFoldDB" id="A0A7R7WBV1"/>
<evidence type="ECO:0000313" key="2">
    <source>
        <dbReference type="EMBL" id="BCS00088.1"/>
    </source>
</evidence>
<dbReference type="OrthoDB" id="4453182at2759"/>
<evidence type="ECO:0000256" key="1">
    <source>
        <dbReference type="SAM" id="MobiDB-lite"/>
    </source>
</evidence>
<dbReference type="EMBL" id="AP024429">
    <property type="protein sequence ID" value="BCS00088.1"/>
    <property type="molecule type" value="Genomic_DNA"/>
</dbReference>
<protein>
    <submittedName>
        <fullName evidence="2">Uncharacterized protein</fullName>
    </submittedName>
</protein>
<sequence length="69" mass="7812">MPDVPHPTESSPPDDRRPNFQAVSDKSILTLDERERYWTQDVDSVATIERPEHPSDEAGERAHSSPPCE</sequence>
<evidence type="ECO:0000313" key="3">
    <source>
        <dbReference type="Proteomes" id="UP000661280"/>
    </source>
</evidence>
<gene>
    <name evidence="2" type="ORF">AKAW2_50429A</name>
</gene>
<keyword evidence="3" id="KW-1185">Reference proteome</keyword>
<reference evidence="2" key="1">
    <citation type="submission" date="2021-01" db="EMBL/GenBank/DDBJ databases">
        <authorList>
            <consortium name="Aspergillus luchuensis mut. kawachii IFO 4304 genome sequencing consortium"/>
            <person name="Kazuki M."/>
            <person name="Futagami T."/>
        </authorList>
    </citation>
    <scope>NUCLEOTIDE SEQUENCE</scope>
    <source>
        <strain evidence="2">IFO 4308</strain>
    </source>
</reference>
<dbReference type="KEGG" id="aluc:AKAW2_50429A"/>
<name>A0A7R7WBV1_ASPKA</name>